<evidence type="ECO:0000313" key="2">
    <source>
        <dbReference type="Proteomes" id="UP000464577"/>
    </source>
</evidence>
<name>A0A6P1VPU3_9BACT</name>
<evidence type="ECO:0008006" key="3">
    <source>
        <dbReference type="Google" id="ProtNLM"/>
    </source>
</evidence>
<dbReference type="RefSeq" id="WP_162385691.1">
    <property type="nucleotide sequence ID" value="NZ_CP045997.1"/>
</dbReference>
<accession>A0A6P1VPU3</accession>
<protein>
    <recommendedName>
        <fullName evidence="3">Macrocin O-methyltransferase</fullName>
    </recommendedName>
</protein>
<dbReference type="PANTHER" id="PTHR40036:SF1">
    <property type="entry name" value="MACROCIN O-METHYLTRANSFERASE"/>
    <property type="match status" value="1"/>
</dbReference>
<gene>
    <name evidence="1" type="ORF">GJR95_09760</name>
</gene>
<dbReference type="PANTHER" id="PTHR40036">
    <property type="entry name" value="MACROCIN O-METHYLTRANSFERASE"/>
    <property type="match status" value="1"/>
</dbReference>
<organism evidence="1 2">
    <name type="scientific">Spirosoma endbachense</name>
    <dbReference type="NCBI Taxonomy" id="2666025"/>
    <lineage>
        <taxon>Bacteria</taxon>
        <taxon>Pseudomonadati</taxon>
        <taxon>Bacteroidota</taxon>
        <taxon>Cytophagia</taxon>
        <taxon>Cytophagales</taxon>
        <taxon>Cytophagaceae</taxon>
        <taxon>Spirosoma</taxon>
    </lineage>
</organism>
<dbReference type="Pfam" id="PF05711">
    <property type="entry name" value="TylF"/>
    <property type="match status" value="1"/>
</dbReference>
<dbReference type="InterPro" id="IPR008884">
    <property type="entry name" value="TylF_MeTrfase"/>
</dbReference>
<reference evidence="1 2" key="1">
    <citation type="submission" date="2019-11" db="EMBL/GenBank/DDBJ databases">
        <title>Spirosoma endbachense sp. nov., isolated from a natural salt meadow.</title>
        <authorList>
            <person name="Rojas J."/>
            <person name="Ambika Manirajan B."/>
            <person name="Ratering S."/>
            <person name="Suarez C."/>
            <person name="Geissler-Plaum R."/>
            <person name="Schnell S."/>
        </authorList>
    </citation>
    <scope>NUCLEOTIDE SEQUENCE [LARGE SCALE GENOMIC DNA]</scope>
    <source>
        <strain evidence="1 2">I-24</strain>
    </source>
</reference>
<dbReference type="Proteomes" id="UP000464577">
    <property type="component" value="Chromosome"/>
</dbReference>
<dbReference type="EMBL" id="CP045997">
    <property type="protein sequence ID" value="QHV95281.1"/>
    <property type="molecule type" value="Genomic_DNA"/>
</dbReference>
<keyword evidence="2" id="KW-1185">Reference proteome</keyword>
<dbReference type="Gene3D" id="3.40.50.150">
    <property type="entry name" value="Vaccinia Virus protein VP39"/>
    <property type="match status" value="1"/>
</dbReference>
<sequence>MKEQIENITKKIVNLKKYQHYISLRKKYKNYTMIPQSVFCDNLRLCNANMHLKGDVVECGTWKGGMIAAMAEIMGPNERNYYLFDSFEGLPKAEEIDGIAANEWQRNTLSPNYFDNCKTEMSFAESAMKMAGVLKPHIVKGWFSDTLPENRFTKNIAILRLDGDWYESIYLCMKYLFPCVIENGLIIIDDYYIWDGTSKAIHDYLSEIKTQSKIYTLSGGVAYIIKK</sequence>
<dbReference type="AlphaFoldDB" id="A0A6P1VPU3"/>
<dbReference type="InterPro" id="IPR029063">
    <property type="entry name" value="SAM-dependent_MTases_sf"/>
</dbReference>
<dbReference type="KEGG" id="senf:GJR95_09760"/>
<evidence type="ECO:0000313" key="1">
    <source>
        <dbReference type="EMBL" id="QHV95281.1"/>
    </source>
</evidence>
<proteinExistence type="predicted"/>